<dbReference type="GO" id="GO:0102158">
    <property type="term" value="F:very-long-chain (3R)-3-hydroxyacyl-CoA dehydratase activity"/>
    <property type="evidence" value="ECO:0007669"/>
    <property type="project" value="UniProtKB-EC"/>
</dbReference>
<name>A0A7S0BJG7_9RHOD</name>
<organism evidence="15">
    <name type="scientific">Rhodosorus marinus</name>
    <dbReference type="NCBI Taxonomy" id="101924"/>
    <lineage>
        <taxon>Eukaryota</taxon>
        <taxon>Rhodophyta</taxon>
        <taxon>Stylonematophyceae</taxon>
        <taxon>Stylonematales</taxon>
        <taxon>Stylonemataceae</taxon>
        <taxon>Rhodosorus</taxon>
    </lineage>
</organism>
<comment type="catalytic activity">
    <reaction evidence="13">
        <text>a very-long-chain (3R)-3-hydroxyacyl-CoA = a very-long-chain (2E)-enoyl-CoA + H2O</text>
        <dbReference type="Rhea" id="RHEA:45812"/>
        <dbReference type="ChEBI" id="CHEBI:15377"/>
        <dbReference type="ChEBI" id="CHEBI:83728"/>
        <dbReference type="ChEBI" id="CHEBI:85440"/>
        <dbReference type="EC" id="4.2.1.134"/>
    </reaction>
</comment>
<dbReference type="AlphaFoldDB" id="A0A7S0BJG7"/>
<keyword evidence="9" id="KW-0443">Lipid metabolism</keyword>
<protein>
    <recommendedName>
        <fullName evidence="4">very-long-chain (3R)-3-hydroxyacyl-CoA dehydratase</fullName>
        <ecNumber evidence="4">4.2.1.134</ecNumber>
    </recommendedName>
</protein>
<keyword evidence="7" id="KW-0276">Fatty acid metabolism</keyword>
<comment type="pathway">
    <text evidence="2">Lipid metabolism; fatty acid biosynthesis.</text>
</comment>
<dbReference type="InterPro" id="IPR007482">
    <property type="entry name" value="Tyr_Pase-like_PTPLA"/>
</dbReference>
<feature type="transmembrane region" description="Helical" evidence="14">
    <location>
        <begin position="7"/>
        <end position="30"/>
    </location>
</feature>
<dbReference type="EC" id="4.2.1.134" evidence="4"/>
<keyword evidence="6 14" id="KW-0812">Transmembrane</keyword>
<proteinExistence type="inferred from homology"/>
<evidence type="ECO:0000256" key="11">
    <source>
        <dbReference type="ARBA" id="ARBA00023160"/>
    </source>
</evidence>
<dbReference type="UniPathway" id="UPA00094"/>
<evidence type="ECO:0000256" key="13">
    <source>
        <dbReference type="ARBA" id="ARBA00036671"/>
    </source>
</evidence>
<gene>
    <name evidence="15" type="ORF">RMAR0315_LOCUS5595</name>
</gene>
<keyword evidence="11" id="KW-0275">Fatty acid biosynthesis</keyword>
<evidence type="ECO:0000256" key="6">
    <source>
        <dbReference type="ARBA" id="ARBA00022692"/>
    </source>
</evidence>
<evidence type="ECO:0000256" key="7">
    <source>
        <dbReference type="ARBA" id="ARBA00022832"/>
    </source>
</evidence>
<dbReference type="GO" id="GO:0005789">
    <property type="term" value="C:endoplasmic reticulum membrane"/>
    <property type="evidence" value="ECO:0007669"/>
    <property type="project" value="TreeGrafter"/>
</dbReference>
<evidence type="ECO:0000256" key="2">
    <source>
        <dbReference type="ARBA" id="ARBA00005194"/>
    </source>
</evidence>
<evidence type="ECO:0000313" key="15">
    <source>
        <dbReference type="EMBL" id="CAD8395609.1"/>
    </source>
</evidence>
<feature type="transmembrane region" description="Helical" evidence="14">
    <location>
        <begin position="135"/>
        <end position="157"/>
    </location>
</feature>
<evidence type="ECO:0000256" key="8">
    <source>
        <dbReference type="ARBA" id="ARBA00022989"/>
    </source>
</evidence>
<keyword evidence="12" id="KW-0456">Lyase</keyword>
<sequence length="222" mass="25144">MKLAKAYLFLYNTAVAIGWSFVLGNLIWGICTNDLWSTVEWSLKTSQTVAVLEVLHALLGVVRTNVFSTFVQVSSRIYILWVVADPFHYVVGKFLAFETMVLAWSLTEIPRYAYFAIGQVQKPPKWMTWLRYSSFIPLYPVGAASEAACLYAVLPLIKETRPYSIYMPNTLNFALDSYFTSICSLLVYIPGLPFMYSHMISQRAKYVKPAEPSSVSATKKVD</sequence>
<evidence type="ECO:0000256" key="3">
    <source>
        <dbReference type="ARBA" id="ARBA00007811"/>
    </source>
</evidence>
<keyword evidence="5" id="KW-0444">Lipid biosynthesis</keyword>
<keyword evidence="8 14" id="KW-1133">Transmembrane helix</keyword>
<feature type="transmembrane region" description="Helical" evidence="14">
    <location>
        <begin position="50"/>
        <end position="71"/>
    </location>
</feature>
<dbReference type="PANTHER" id="PTHR11035:SF3">
    <property type="entry name" value="VERY-LONG-CHAIN (3R)-3-HYDROXYACYL-COA DEHYDRATASE"/>
    <property type="match status" value="1"/>
</dbReference>
<dbReference type="Pfam" id="PF04387">
    <property type="entry name" value="PTPLA"/>
    <property type="match status" value="1"/>
</dbReference>
<comment type="similarity">
    <text evidence="3">Belongs to the very long-chain fatty acids dehydratase HACD family.</text>
</comment>
<dbReference type="GO" id="GO:0042761">
    <property type="term" value="P:very long-chain fatty acid biosynthetic process"/>
    <property type="evidence" value="ECO:0007669"/>
    <property type="project" value="TreeGrafter"/>
</dbReference>
<reference evidence="15" key="1">
    <citation type="submission" date="2021-01" db="EMBL/GenBank/DDBJ databases">
        <authorList>
            <person name="Corre E."/>
            <person name="Pelletier E."/>
            <person name="Niang G."/>
            <person name="Scheremetjew M."/>
            <person name="Finn R."/>
            <person name="Kale V."/>
            <person name="Holt S."/>
            <person name="Cochrane G."/>
            <person name="Meng A."/>
            <person name="Brown T."/>
            <person name="Cohen L."/>
        </authorList>
    </citation>
    <scope>NUCLEOTIDE SEQUENCE</scope>
    <source>
        <strain evidence="15">UTEX LB 2760</strain>
    </source>
</reference>
<dbReference type="GO" id="GO:0030497">
    <property type="term" value="P:fatty acid elongation"/>
    <property type="evidence" value="ECO:0007669"/>
    <property type="project" value="TreeGrafter"/>
</dbReference>
<dbReference type="EMBL" id="HBEK01010205">
    <property type="protein sequence ID" value="CAD8395609.1"/>
    <property type="molecule type" value="Transcribed_RNA"/>
</dbReference>
<dbReference type="PANTHER" id="PTHR11035">
    <property type="entry name" value="VERY-LONG-CHAIN (3R)-3-HYDROXYACYL-COA DEHYDRATASE"/>
    <property type="match status" value="1"/>
</dbReference>
<comment type="subcellular location">
    <subcellularLocation>
        <location evidence="1">Membrane</location>
        <topology evidence="1">Multi-pass membrane protein</topology>
    </subcellularLocation>
</comment>
<evidence type="ECO:0000256" key="12">
    <source>
        <dbReference type="ARBA" id="ARBA00023239"/>
    </source>
</evidence>
<evidence type="ECO:0000256" key="10">
    <source>
        <dbReference type="ARBA" id="ARBA00023136"/>
    </source>
</evidence>
<evidence type="ECO:0000256" key="5">
    <source>
        <dbReference type="ARBA" id="ARBA00022516"/>
    </source>
</evidence>
<feature type="transmembrane region" description="Helical" evidence="14">
    <location>
        <begin position="177"/>
        <end position="196"/>
    </location>
</feature>
<evidence type="ECO:0000256" key="4">
    <source>
        <dbReference type="ARBA" id="ARBA00013122"/>
    </source>
</evidence>
<keyword evidence="10 14" id="KW-0472">Membrane</keyword>
<dbReference type="GO" id="GO:0030148">
    <property type="term" value="P:sphingolipid biosynthetic process"/>
    <property type="evidence" value="ECO:0007669"/>
    <property type="project" value="TreeGrafter"/>
</dbReference>
<evidence type="ECO:0000256" key="14">
    <source>
        <dbReference type="SAM" id="Phobius"/>
    </source>
</evidence>
<evidence type="ECO:0000256" key="1">
    <source>
        <dbReference type="ARBA" id="ARBA00004141"/>
    </source>
</evidence>
<accession>A0A7S0BJG7</accession>
<evidence type="ECO:0000256" key="9">
    <source>
        <dbReference type="ARBA" id="ARBA00023098"/>
    </source>
</evidence>